<reference evidence="2 3" key="1">
    <citation type="submission" date="2015-09" db="EMBL/GenBank/DDBJ databases">
        <authorList>
            <consortium name="Pathogen Informatics"/>
        </authorList>
    </citation>
    <scope>NUCLEOTIDE SEQUENCE [LARGE SCALE GENOMIC DNA]</scope>
    <source>
        <strain evidence="2 3">2789STDY5834902</strain>
    </source>
</reference>
<evidence type="ECO:0000313" key="3">
    <source>
        <dbReference type="Proteomes" id="UP000095454"/>
    </source>
</evidence>
<keyword evidence="1" id="KW-0472">Membrane</keyword>
<dbReference type="RefSeq" id="WP_055252297.1">
    <property type="nucleotide sequence ID" value="NZ_CABIXX010000029.1"/>
</dbReference>
<feature type="transmembrane region" description="Helical" evidence="1">
    <location>
        <begin position="30"/>
        <end position="50"/>
    </location>
</feature>
<evidence type="ECO:0000313" key="2">
    <source>
        <dbReference type="EMBL" id="CUP26002.1"/>
    </source>
</evidence>
<keyword evidence="1" id="KW-0812">Transmembrane</keyword>
<protein>
    <submittedName>
        <fullName evidence="2">Uncharacterized protein</fullName>
    </submittedName>
</protein>
<gene>
    <name evidence="2" type="ORF">ERS852514_01529</name>
</gene>
<dbReference type="AlphaFoldDB" id="A0A174LP78"/>
<accession>A0A174LP78</accession>
<organism evidence="2 3">
    <name type="scientific">Collinsella aerofaciens</name>
    <dbReference type="NCBI Taxonomy" id="74426"/>
    <lineage>
        <taxon>Bacteria</taxon>
        <taxon>Bacillati</taxon>
        <taxon>Actinomycetota</taxon>
        <taxon>Coriobacteriia</taxon>
        <taxon>Coriobacteriales</taxon>
        <taxon>Coriobacteriaceae</taxon>
        <taxon>Collinsella</taxon>
    </lineage>
</organism>
<sequence length="122" mass="12902">MTDELSTSAWRDIAQNRDARDSMPPVRTRLLALALVFTLLAVTILSPIAAAHELHHDCTGAGCTICAELAGNLSIARGGDTVPMGATSFITLLLISALAVIGTERSSYAPVTLLSLRVRLDD</sequence>
<dbReference type="Proteomes" id="UP000095454">
    <property type="component" value="Unassembled WGS sequence"/>
</dbReference>
<keyword evidence="1" id="KW-1133">Transmembrane helix</keyword>
<dbReference type="EMBL" id="CZAQ01000029">
    <property type="protein sequence ID" value="CUP26002.1"/>
    <property type="molecule type" value="Genomic_DNA"/>
</dbReference>
<proteinExistence type="predicted"/>
<evidence type="ECO:0000256" key="1">
    <source>
        <dbReference type="SAM" id="Phobius"/>
    </source>
</evidence>
<name>A0A174LP78_9ACTN</name>
<feature type="transmembrane region" description="Helical" evidence="1">
    <location>
        <begin position="82"/>
        <end position="101"/>
    </location>
</feature>